<gene>
    <name evidence="2" type="ORF">J3R75_003975</name>
</gene>
<dbReference type="SUPFAM" id="SSF48371">
    <property type="entry name" value="ARM repeat"/>
    <property type="match status" value="1"/>
</dbReference>
<sequence length="857" mass="90650">MLTKHFCRVIVGCAVWWSAAVFCQTVDEMFAGGLPAIRACCQQLVDAAERPGKDDTVARVALHGLCVKARKGAAAQPVEMALLETLTAAKGPELRNFVLEQLFLVASDASLPVLLPLVAEADYSDAALRVLLGMDGARERVAAELVRLFPALTGVCRDGVVQALGELSAAAAAPALVPDALGTDRHRRQLAITALARMNDPAADQAFAALLARRGELGGYDGAMFDGAYAEYLGNLAAWGRSADALRLGQEWAQRGPAVIQSMALAVYDRVDSDEARAQLLTGLEAATLAVRLSAARILGQPQYASLAPAAAGMLDPARPEIAMHVLPLLAFWGNAAALPTVEKAMAWEDAAARAEAVATVVTLLGDKALARLQSLFADERPGVADAATRAVVALPLPIGGALVDMALAAPPALRPALLSILQQRRERTQIARLAVLADQGDTATRQALCQLYGVLCAPEQLSFLFEQIVAAGAAGDDDWLGAAEKGCAQACRRFADPVACMTLLRRAYEKSGSKARAALLRVAAVPANDDAMALLRSAWQEDDTVVSEAALRVAADWPTVAALPFLRTIVQAEAGNALWQILAFRGCVRLIPRQSIGRGEQLAELSALLPVARRVEEKRLVIGAMGGIEDSAAFAPLQGFLTDDALKRDAAMAILTLSEKLRSGECIRPLRAALPLFREGKEQERAKACMDLLGKNAGRVLRWQVAGPYREAGKSFTALHDMAFDPELVDKAGAVEWRVTDTDDKGRLDLRKVFGAGSAQAACYVRCIVRVPEDQAAVVSLGSDDGAKAWLNGKVIGEKNVPRAYVVDEDQLPVTLQAGDNVLLIKVGQGGGDWCVGAAVRAGDGGPIAELVLALP</sequence>
<evidence type="ECO:0000256" key="1">
    <source>
        <dbReference type="SAM" id="SignalP"/>
    </source>
</evidence>
<accession>A0AAE4AR60</accession>
<feature type="chain" id="PRO_5042173919" description="HEAT repeat protein" evidence="1">
    <location>
        <begin position="24"/>
        <end position="857"/>
    </location>
</feature>
<dbReference type="Gene3D" id="1.25.10.10">
    <property type="entry name" value="Leucine-rich Repeat Variant"/>
    <property type="match status" value="1"/>
</dbReference>
<dbReference type="InterPro" id="IPR011989">
    <property type="entry name" value="ARM-like"/>
</dbReference>
<feature type="signal peptide" evidence="1">
    <location>
        <begin position="1"/>
        <end position="23"/>
    </location>
</feature>
<reference evidence="2" key="1">
    <citation type="submission" date="2023-07" db="EMBL/GenBank/DDBJ databases">
        <title>Genomic Encyclopedia of Type Strains, Phase IV (KMG-IV): sequencing the most valuable type-strain genomes for metagenomic binning, comparative biology and taxonomic classification.</title>
        <authorList>
            <person name="Goeker M."/>
        </authorList>
    </citation>
    <scope>NUCLEOTIDE SEQUENCE</scope>
    <source>
        <strain evidence="2">DSM 24202</strain>
    </source>
</reference>
<dbReference type="Gene3D" id="2.60.120.260">
    <property type="entry name" value="Galactose-binding domain-like"/>
    <property type="match status" value="1"/>
</dbReference>
<evidence type="ECO:0000313" key="3">
    <source>
        <dbReference type="Proteomes" id="UP001238163"/>
    </source>
</evidence>
<keyword evidence="3" id="KW-1185">Reference proteome</keyword>
<proteinExistence type="predicted"/>
<evidence type="ECO:0000313" key="2">
    <source>
        <dbReference type="EMBL" id="MDQ0291868.1"/>
    </source>
</evidence>
<organism evidence="2 3">
    <name type="scientific">Oligosphaera ethanolica</name>
    <dbReference type="NCBI Taxonomy" id="760260"/>
    <lineage>
        <taxon>Bacteria</taxon>
        <taxon>Pseudomonadati</taxon>
        <taxon>Lentisphaerota</taxon>
        <taxon>Oligosphaeria</taxon>
        <taxon>Oligosphaerales</taxon>
        <taxon>Oligosphaeraceae</taxon>
        <taxon>Oligosphaera</taxon>
    </lineage>
</organism>
<dbReference type="Proteomes" id="UP001238163">
    <property type="component" value="Unassembled WGS sequence"/>
</dbReference>
<evidence type="ECO:0008006" key="4">
    <source>
        <dbReference type="Google" id="ProtNLM"/>
    </source>
</evidence>
<dbReference type="RefSeq" id="WP_307265253.1">
    <property type="nucleotide sequence ID" value="NZ_JAUSVL010000001.1"/>
</dbReference>
<dbReference type="EMBL" id="JAUSVL010000001">
    <property type="protein sequence ID" value="MDQ0291868.1"/>
    <property type="molecule type" value="Genomic_DNA"/>
</dbReference>
<keyword evidence="1" id="KW-0732">Signal</keyword>
<name>A0AAE4AR60_9BACT</name>
<comment type="caution">
    <text evidence="2">The sequence shown here is derived from an EMBL/GenBank/DDBJ whole genome shotgun (WGS) entry which is preliminary data.</text>
</comment>
<dbReference type="AlphaFoldDB" id="A0AAE4AR60"/>
<dbReference type="InterPro" id="IPR016024">
    <property type="entry name" value="ARM-type_fold"/>
</dbReference>
<protein>
    <recommendedName>
        <fullName evidence="4">HEAT repeat protein</fullName>
    </recommendedName>
</protein>